<protein>
    <submittedName>
        <fullName evidence="1">Uncharacterized protein</fullName>
    </submittedName>
</protein>
<name>A0A2G9SH85_AQUCT</name>
<evidence type="ECO:0000313" key="2">
    <source>
        <dbReference type="Proteomes" id="UP000228934"/>
    </source>
</evidence>
<reference evidence="2" key="1">
    <citation type="journal article" date="2017" name="Nat. Commun.">
        <title>The North American bullfrog draft genome provides insight into hormonal regulation of long noncoding RNA.</title>
        <authorList>
            <person name="Hammond S.A."/>
            <person name="Warren R.L."/>
            <person name="Vandervalk B.P."/>
            <person name="Kucuk E."/>
            <person name="Khan H."/>
            <person name="Gibb E.A."/>
            <person name="Pandoh P."/>
            <person name="Kirk H."/>
            <person name="Zhao Y."/>
            <person name="Jones M."/>
            <person name="Mungall A.J."/>
            <person name="Coope R."/>
            <person name="Pleasance S."/>
            <person name="Moore R.A."/>
            <person name="Holt R.A."/>
            <person name="Round J.M."/>
            <person name="Ohora S."/>
            <person name="Walle B.V."/>
            <person name="Veldhoen N."/>
            <person name="Helbing C.C."/>
            <person name="Birol I."/>
        </authorList>
    </citation>
    <scope>NUCLEOTIDE SEQUENCE [LARGE SCALE GENOMIC DNA]</scope>
</reference>
<accession>A0A2G9SH85</accession>
<evidence type="ECO:0000313" key="1">
    <source>
        <dbReference type="EMBL" id="PIO39526.1"/>
    </source>
</evidence>
<dbReference type="EMBL" id="KV925095">
    <property type="protein sequence ID" value="PIO39526.1"/>
    <property type="molecule type" value="Genomic_DNA"/>
</dbReference>
<gene>
    <name evidence="1" type="ORF">AB205_0032450</name>
</gene>
<dbReference type="AlphaFoldDB" id="A0A2G9SH85"/>
<organism evidence="1 2">
    <name type="scientific">Aquarana catesbeiana</name>
    <name type="common">American bullfrog</name>
    <name type="synonym">Rana catesbeiana</name>
    <dbReference type="NCBI Taxonomy" id="8400"/>
    <lineage>
        <taxon>Eukaryota</taxon>
        <taxon>Metazoa</taxon>
        <taxon>Chordata</taxon>
        <taxon>Craniata</taxon>
        <taxon>Vertebrata</taxon>
        <taxon>Euteleostomi</taxon>
        <taxon>Amphibia</taxon>
        <taxon>Batrachia</taxon>
        <taxon>Anura</taxon>
        <taxon>Neobatrachia</taxon>
        <taxon>Ranoidea</taxon>
        <taxon>Ranidae</taxon>
        <taxon>Aquarana</taxon>
    </lineage>
</organism>
<keyword evidence="2" id="KW-1185">Reference proteome</keyword>
<proteinExistence type="predicted"/>
<dbReference type="Proteomes" id="UP000228934">
    <property type="component" value="Unassembled WGS sequence"/>
</dbReference>
<sequence>MTKNIQCPKKYNSIKHNSCCITSDDLTLPTKCNIVYTIQR</sequence>